<evidence type="ECO:0000256" key="1">
    <source>
        <dbReference type="SAM" id="MobiDB-lite"/>
    </source>
</evidence>
<reference evidence="4" key="2">
    <citation type="submission" date="2020-10" db="UniProtKB">
        <authorList>
            <consortium name="WormBaseParasite"/>
        </authorList>
    </citation>
    <scope>IDENTIFICATION</scope>
</reference>
<sequence>MIRTVTGIHNVQITQNETIFELPFNGESRTYFSMLVPVAGFEFLSETPITIQGNGILGLVSFAFDEPLISNQTLIYAALAGRSLTFMYDGRAEDDHPYIGTSDSRFAAVTTLYKVFPNGTVRVRPSRDTAFSYYFPSLDDAPVFGTDRRILNLRIAWYDLTAKFRIKFPASIHFLSNDSTETTTTELSPTMEDVEITVTTSNKRILKENWWLIVNISASFSIISGLISGFLIYQMLRLDINIGLATKSATLTPEASSGIDLPEEQHNESLRLSASFEPQPHPQSNPTMPSSDTVI</sequence>
<protein>
    <submittedName>
        <fullName evidence="4">Lectin_legB domain-containing protein</fullName>
    </submittedName>
</protein>
<evidence type="ECO:0000313" key="3">
    <source>
        <dbReference type="Proteomes" id="UP000492821"/>
    </source>
</evidence>
<keyword evidence="2" id="KW-1133">Transmembrane helix</keyword>
<keyword evidence="2" id="KW-0472">Membrane</keyword>
<evidence type="ECO:0000256" key="2">
    <source>
        <dbReference type="SAM" id="Phobius"/>
    </source>
</evidence>
<feature type="transmembrane region" description="Helical" evidence="2">
    <location>
        <begin position="210"/>
        <end position="233"/>
    </location>
</feature>
<organism evidence="3 4">
    <name type="scientific">Panagrellus redivivus</name>
    <name type="common">Microworm</name>
    <dbReference type="NCBI Taxonomy" id="6233"/>
    <lineage>
        <taxon>Eukaryota</taxon>
        <taxon>Metazoa</taxon>
        <taxon>Ecdysozoa</taxon>
        <taxon>Nematoda</taxon>
        <taxon>Chromadorea</taxon>
        <taxon>Rhabditida</taxon>
        <taxon>Tylenchina</taxon>
        <taxon>Panagrolaimomorpha</taxon>
        <taxon>Panagrolaimoidea</taxon>
        <taxon>Panagrolaimidae</taxon>
        <taxon>Panagrellus</taxon>
    </lineage>
</organism>
<dbReference type="WBParaSite" id="Pan_g13626.t1">
    <property type="protein sequence ID" value="Pan_g13626.t1"/>
    <property type="gene ID" value="Pan_g13626"/>
</dbReference>
<evidence type="ECO:0000313" key="4">
    <source>
        <dbReference type="WBParaSite" id="Pan_g13626.t1"/>
    </source>
</evidence>
<accession>A0A7E4UWC9</accession>
<dbReference type="Proteomes" id="UP000492821">
    <property type="component" value="Unassembled WGS sequence"/>
</dbReference>
<keyword evidence="2" id="KW-0812">Transmembrane</keyword>
<keyword evidence="3" id="KW-1185">Reference proteome</keyword>
<name>A0A7E4UWC9_PANRE</name>
<reference evidence="3" key="1">
    <citation type="journal article" date="2013" name="Genetics">
        <title>The draft genome and transcriptome of Panagrellus redivivus are shaped by the harsh demands of a free-living lifestyle.</title>
        <authorList>
            <person name="Srinivasan J."/>
            <person name="Dillman A.R."/>
            <person name="Macchietto M.G."/>
            <person name="Heikkinen L."/>
            <person name="Lakso M."/>
            <person name="Fracchia K.M."/>
            <person name="Antoshechkin I."/>
            <person name="Mortazavi A."/>
            <person name="Wong G."/>
            <person name="Sternberg P.W."/>
        </authorList>
    </citation>
    <scope>NUCLEOTIDE SEQUENCE [LARGE SCALE GENOMIC DNA]</scope>
    <source>
        <strain evidence="3">MT8872</strain>
    </source>
</reference>
<feature type="compositionally biased region" description="Polar residues" evidence="1">
    <location>
        <begin position="282"/>
        <end position="295"/>
    </location>
</feature>
<dbReference type="AlphaFoldDB" id="A0A7E4UWC9"/>
<feature type="region of interest" description="Disordered" evidence="1">
    <location>
        <begin position="254"/>
        <end position="295"/>
    </location>
</feature>
<proteinExistence type="predicted"/>